<gene>
    <name evidence="1" type="ORF">IW245_000864</name>
</gene>
<dbReference type="AlphaFoldDB" id="A0A8J7KE17"/>
<accession>A0A8J7KE17</accession>
<keyword evidence="2" id="KW-1185">Reference proteome</keyword>
<dbReference type="InterPro" id="IPR016181">
    <property type="entry name" value="Acyl_CoA_acyltransferase"/>
</dbReference>
<proteinExistence type="predicted"/>
<sequence>MRVEELTDADAQREAAHLLGSIWDAPVVAPALLRAVGYSGGYVAGAYDGAELLGAAVGFLGAGGHLHAHVAGVTAARRGTSVGFGLKQHQRTWALARGISRVYWTYDPLIRSNASFNLRRLGALPVRYLQDFYGPMTDGVNAGDETDRLYMAWDLTDPRVVLAAAGTRAEVSDEGAEPLLDEAGTLTPNGTRRLTVALPADITALRATDPAAASRWRHAVRTALLGAFDDGYLITGLTRRGHYLLELS</sequence>
<dbReference type="Proteomes" id="UP000622552">
    <property type="component" value="Unassembled WGS sequence"/>
</dbReference>
<protein>
    <submittedName>
        <fullName evidence="1">Putative GNAT superfamily acetyltransferase</fullName>
    </submittedName>
</protein>
<name>A0A8J7KE17_9ACTN</name>
<dbReference type="RefSeq" id="WP_197001879.1">
    <property type="nucleotide sequence ID" value="NZ_BONS01000023.1"/>
</dbReference>
<dbReference type="InterPro" id="IPR038764">
    <property type="entry name" value="GNAT_N_AcTrfase_prd"/>
</dbReference>
<dbReference type="PANTHER" id="PTHR41700:SF1">
    <property type="entry name" value="N-ACETYLTRANSFERASE DOMAIN-CONTAINING PROTEIN"/>
    <property type="match status" value="1"/>
</dbReference>
<dbReference type="EMBL" id="JADOUF010000001">
    <property type="protein sequence ID" value="MBG6134670.1"/>
    <property type="molecule type" value="Genomic_DNA"/>
</dbReference>
<evidence type="ECO:0000313" key="1">
    <source>
        <dbReference type="EMBL" id="MBG6134670.1"/>
    </source>
</evidence>
<organism evidence="1 2">
    <name type="scientific">Longispora fulva</name>
    <dbReference type="NCBI Taxonomy" id="619741"/>
    <lineage>
        <taxon>Bacteria</taxon>
        <taxon>Bacillati</taxon>
        <taxon>Actinomycetota</taxon>
        <taxon>Actinomycetes</taxon>
        <taxon>Micromonosporales</taxon>
        <taxon>Micromonosporaceae</taxon>
        <taxon>Longispora</taxon>
    </lineage>
</organism>
<dbReference type="PANTHER" id="PTHR41700">
    <property type="entry name" value="GCN5-RELATED N-ACETYLTRANSFERASE"/>
    <property type="match status" value="1"/>
</dbReference>
<dbReference type="SUPFAM" id="SSF55729">
    <property type="entry name" value="Acyl-CoA N-acyltransferases (Nat)"/>
    <property type="match status" value="1"/>
</dbReference>
<evidence type="ECO:0000313" key="2">
    <source>
        <dbReference type="Proteomes" id="UP000622552"/>
    </source>
</evidence>
<reference evidence="1" key="1">
    <citation type="submission" date="2020-11" db="EMBL/GenBank/DDBJ databases">
        <title>Sequencing the genomes of 1000 actinobacteria strains.</title>
        <authorList>
            <person name="Klenk H.-P."/>
        </authorList>
    </citation>
    <scope>NUCLEOTIDE SEQUENCE</scope>
    <source>
        <strain evidence="1">DSM 45356</strain>
    </source>
</reference>
<comment type="caution">
    <text evidence="1">The sequence shown here is derived from an EMBL/GenBank/DDBJ whole genome shotgun (WGS) entry which is preliminary data.</text>
</comment>